<feature type="domain" description="G-protein coupled receptors family 2 profile 2" evidence="9">
    <location>
        <begin position="517"/>
        <end position="778"/>
    </location>
</feature>
<keyword evidence="10" id="KW-0675">Receptor</keyword>
<dbReference type="PROSITE" id="PS50041">
    <property type="entry name" value="C_TYPE_LECTIN_2"/>
    <property type="match status" value="1"/>
</dbReference>
<accession>A0A2G8LAL5</accession>
<dbReference type="InterPro" id="IPR017981">
    <property type="entry name" value="GPCR_2-like_7TM"/>
</dbReference>
<evidence type="ECO:0000256" key="1">
    <source>
        <dbReference type="ARBA" id="ARBA00004141"/>
    </source>
</evidence>
<comment type="subcellular location">
    <subcellularLocation>
        <location evidence="1">Membrane</location>
        <topology evidence="1">Multi-pass membrane protein</topology>
    </subcellularLocation>
</comment>
<feature type="domain" description="C-type lectin" evidence="7">
    <location>
        <begin position="18"/>
        <end position="133"/>
    </location>
</feature>
<dbReference type="InterPro" id="IPR000203">
    <property type="entry name" value="GPS"/>
</dbReference>
<keyword evidence="4 6" id="KW-0472">Membrane</keyword>
<dbReference type="InterPro" id="IPR000832">
    <property type="entry name" value="GPCR_2_secretin-like"/>
</dbReference>
<evidence type="ECO:0000313" key="10">
    <source>
        <dbReference type="EMBL" id="PIK57264.1"/>
    </source>
</evidence>
<dbReference type="PANTHER" id="PTHR47767">
    <property type="entry name" value="ADHESION G PROTEIN-COUPLED RECEPTOR G7"/>
    <property type="match status" value="1"/>
</dbReference>
<dbReference type="GO" id="GO:0007166">
    <property type="term" value="P:cell surface receptor signaling pathway"/>
    <property type="evidence" value="ECO:0007669"/>
    <property type="project" value="InterPro"/>
</dbReference>
<dbReference type="InterPro" id="IPR057244">
    <property type="entry name" value="GAIN_B"/>
</dbReference>
<feature type="domain" description="GAIN-B" evidence="8">
    <location>
        <begin position="343"/>
        <end position="515"/>
    </location>
</feature>
<evidence type="ECO:0000256" key="2">
    <source>
        <dbReference type="ARBA" id="ARBA00022692"/>
    </source>
</evidence>
<evidence type="ECO:0000259" key="9">
    <source>
        <dbReference type="PROSITE" id="PS50261"/>
    </source>
</evidence>
<dbReference type="SUPFAM" id="SSF56436">
    <property type="entry name" value="C-type lectin-like"/>
    <property type="match status" value="1"/>
</dbReference>
<evidence type="ECO:0000259" key="8">
    <source>
        <dbReference type="PROSITE" id="PS50221"/>
    </source>
</evidence>
<evidence type="ECO:0000256" key="3">
    <source>
        <dbReference type="ARBA" id="ARBA00022989"/>
    </source>
</evidence>
<dbReference type="AlphaFoldDB" id="A0A2G8LAL5"/>
<keyword evidence="2 6" id="KW-0812">Transmembrane</keyword>
<dbReference type="Pfam" id="PF01825">
    <property type="entry name" value="GPS"/>
    <property type="match status" value="1"/>
</dbReference>
<keyword evidence="11" id="KW-1185">Reference proteome</keyword>
<dbReference type="InterPro" id="IPR053066">
    <property type="entry name" value="ADGR_G7"/>
</dbReference>
<sequence length="827" mass="92918">MMEHESLNCRYCPSVHPIFEQCYSLVDDLPLPYGDEAQLQCNAVHNGTLAEAKDDFTNGAIYNFTDHVRSVNGTIIGVKCKRRGCKKLVTFDGAVPQTYTAWAFKEPSGQPKQLCVITNFRSMPGAWNNVNCNCDNATYPCRFQAVCQTKDSCPKVAFSREGLTFDQTAGGETAESVERCSGFPNAAPKARRRCEKYGLTAFWEPFSDVQHIDCDQENIKHLGKISKGDVTLENVIDISQSLINLTDLVNSSRLAQDLEDTFESIVSLNETSEKTFQVTEDLVTVLDKLIEIADEERGDDYEPIEISPKFIQLLERQLTNLQRNGSNFTVEGDNFRIRGVHIPTLTFEQKVTFSVSKEMTTTISGEREINITFPEGLLNNLKRDGTSDEETVALTIIDYSNTVFFRNEGAPTSNTVLASTVIGINFEGLDVQNLSSDMPIIVDFPINRDYGLATIEHCSPNLSYTCSYWDITDSDGRGHWSSEGCETYDVSKDVVTCHCFHLTNLSVLVHESTNVALQLISKIGCALSMIGLSITIIFFILSRKTRTKESMRIQFRLCIAFLCFYAVFLGGIERKQFPCDQQLEEILCTASAALIHYFALCTMAWMCVEALHMYMLFVRATGARIPKFFLLARLFAWGFPAVLVAASLGKWYDDYTAESYCFLAWKGPLTYILLPFQGVMFAFNFVCYVIVALRLVCSKEMGSTKTAWQIASRRVRNAVAIAFLLGMSWAFGFMSLVYVDSSGQTSSTNAAPNVFDVLFCVTLSMNGIVVFILFCLRRDEFWEFLRKFCKRSTDVSQKFNDRDLITNERTTSIYNKSTMPVSSNSSV</sequence>
<feature type="transmembrane region" description="Helical" evidence="6">
    <location>
        <begin position="672"/>
        <end position="697"/>
    </location>
</feature>
<feature type="transmembrane region" description="Helical" evidence="6">
    <location>
        <begin position="592"/>
        <end position="618"/>
    </location>
</feature>
<evidence type="ECO:0000256" key="6">
    <source>
        <dbReference type="SAM" id="Phobius"/>
    </source>
</evidence>
<keyword evidence="3 6" id="KW-1133">Transmembrane helix</keyword>
<feature type="transmembrane region" description="Helical" evidence="6">
    <location>
        <begin position="553"/>
        <end position="572"/>
    </location>
</feature>
<dbReference type="InterPro" id="IPR001304">
    <property type="entry name" value="C-type_lectin-like"/>
</dbReference>
<dbReference type="CDD" id="cd15040">
    <property type="entry name" value="7tmB2_Adhesion"/>
    <property type="match status" value="1"/>
</dbReference>
<dbReference type="GO" id="GO:0004930">
    <property type="term" value="F:G protein-coupled receptor activity"/>
    <property type="evidence" value="ECO:0007669"/>
    <property type="project" value="InterPro"/>
</dbReference>
<dbReference type="PANTHER" id="PTHR47767:SF1">
    <property type="entry name" value="ADHESION G PROTEIN-COUPLED RECEPTOR G7"/>
    <property type="match status" value="1"/>
</dbReference>
<dbReference type="InterPro" id="IPR016186">
    <property type="entry name" value="C-type_lectin-like/link_sf"/>
</dbReference>
<dbReference type="Gene3D" id="2.60.220.50">
    <property type="match status" value="1"/>
</dbReference>
<reference evidence="10 11" key="1">
    <citation type="journal article" date="2017" name="PLoS Biol.">
        <title>The sea cucumber genome provides insights into morphological evolution and visceral regeneration.</title>
        <authorList>
            <person name="Zhang X."/>
            <person name="Sun L."/>
            <person name="Yuan J."/>
            <person name="Sun Y."/>
            <person name="Gao Y."/>
            <person name="Zhang L."/>
            <person name="Li S."/>
            <person name="Dai H."/>
            <person name="Hamel J.F."/>
            <person name="Liu C."/>
            <person name="Yu Y."/>
            <person name="Liu S."/>
            <person name="Lin W."/>
            <person name="Guo K."/>
            <person name="Jin S."/>
            <person name="Xu P."/>
            <person name="Storey K.B."/>
            <person name="Huan P."/>
            <person name="Zhang T."/>
            <person name="Zhou Y."/>
            <person name="Zhang J."/>
            <person name="Lin C."/>
            <person name="Li X."/>
            <person name="Xing L."/>
            <person name="Huo D."/>
            <person name="Sun M."/>
            <person name="Wang L."/>
            <person name="Mercier A."/>
            <person name="Li F."/>
            <person name="Yang H."/>
            <person name="Xiang J."/>
        </authorList>
    </citation>
    <scope>NUCLEOTIDE SEQUENCE [LARGE SCALE GENOMIC DNA]</scope>
    <source>
        <strain evidence="10">Shaxun</strain>
        <tissue evidence="10">Muscle</tissue>
    </source>
</reference>
<dbReference type="CDD" id="cd00037">
    <property type="entry name" value="CLECT"/>
    <property type="match status" value="1"/>
</dbReference>
<feature type="transmembrane region" description="Helical" evidence="6">
    <location>
        <begin position="754"/>
        <end position="776"/>
    </location>
</feature>
<dbReference type="SUPFAM" id="SSF81321">
    <property type="entry name" value="Family A G protein-coupled receptor-like"/>
    <property type="match status" value="1"/>
</dbReference>
<dbReference type="PRINTS" id="PR00249">
    <property type="entry name" value="GPCRSECRETIN"/>
</dbReference>
<proteinExistence type="predicted"/>
<dbReference type="OrthoDB" id="1100386at2759"/>
<evidence type="ECO:0000256" key="4">
    <source>
        <dbReference type="ARBA" id="ARBA00023136"/>
    </source>
</evidence>
<dbReference type="Pfam" id="PF00002">
    <property type="entry name" value="7tm_2"/>
    <property type="match status" value="1"/>
</dbReference>
<dbReference type="InterPro" id="IPR046338">
    <property type="entry name" value="GAIN_dom_sf"/>
</dbReference>
<dbReference type="Gene3D" id="1.20.1070.10">
    <property type="entry name" value="Rhodopsin 7-helix transmembrane proteins"/>
    <property type="match status" value="1"/>
</dbReference>
<protein>
    <submittedName>
        <fullName evidence="10">Putative G-protein coupled receptor</fullName>
    </submittedName>
</protein>
<dbReference type="Gene3D" id="3.10.100.10">
    <property type="entry name" value="Mannose-Binding Protein A, subunit A"/>
    <property type="match status" value="1"/>
</dbReference>
<organism evidence="10 11">
    <name type="scientific">Stichopus japonicus</name>
    <name type="common">Sea cucumber</name>
    <dbReference type="NCBI Taxonomy" id="307972"/>
    <lineage>
        <taxon>Eukaryota</taxon>
        <taxon>Metazoa</taxon>
        <taxon>Echinodermata</taxon>
        <taxon>Eleutherozoa</taxon>
        <taxon>Echinozoa</taxon>
        <taxon>Holothuroidea</taxon>
        <taxon>Aspidochirotacea</taxon>
        <taxon>Aspidochirotida</taxon>
        <taxon>Stichopodidae</taxon>
        <taxon>Apostichopus</taxon>
    </lineage>
</organism>
<feature type="transmembrane region" description="Helical" evidence="6">
    <location>
        <begin position="630"/>
        <end position="652"/>
    </location>
</feature>
<feature type="transmembrane region" description="Helical" evidence="6">
    <location>
        <begin position="519"/>
        <end position="541"/>
    </location>
</feature>
<dbReference type="PROSITE" id="PS50261">
    <property type="entry name" value="G_PROTEIN_RECEP_F2_4"/>
    <property type="match status" value="1"/>
</dbReference>
<dbReference type="PROSITE" id="PS50221">
    <property type="entry name" value="GAIN_B"/>
    <property type="match status" value="1"/>
</dbReference>
<dbReference type="STRING" id="307972.A0A2G8LAL5"/>
<evidence type="ECO:0000313" key="11">
    <source>
        <dbReference type="Proteomes" id="UP000230750"/>
    </source>
</evidence>
<evidence type="ECO:0000256" key="5">
    <source>
        <dbReference type="ARBA" id="ARBA00023157"/>
    </source>
</evidence>
<dbReference type="EMBL" id="MRZV01000148">
    <property type="protein sequence ID" value="PIK57264.1"/>
    <property type="molecule type" value="Genomic_DNA"/>
</dbReference>
<gene>
    <name evidence="10" type="ORF">BSL78_05834</name>
</gene>
<evidence type="ECO:0000259" key="7">
    <source>
        <dbReference type="PROSITE" id="PS50041"/>
    </source>
</evidence>
<dbReference type="GO" id="GO:0016020">
    <property type="term" value="C:membrane"/>
    <property type="evidence" value="ECO:0007669"/>
    <property type="project" value="UniProtKB-SubCell"/>
</dbReference>
<feature type="transmembrane region" description="Helical" evidence="6">
    <location>
        <begin position="718"/>
        <end position="739"/>
    </location>
</feature>
<keyword evidence="5" id="KW-1015">Disulfide bond</keyword>
<dbReference type="Proteomes" id="UP000230750">
    <property type="component" value="Unassembled WGS sequence"/>
</dbReference>
<comment type="caution">
    <text evidence="10">The sequence shown here is derived from an EMBL/GenBank/DDBJ whole genome shotgun (WGS) entry which is preliminary data.</text>
</comment>
<dbReference type="SMART" id="SM00303">
    <property type="entry name" value="GPS"/>
    <property type="match status" value="1"/>
</dbReference>
<dbReference type="InterPro" id="IPR016187">
    <property type="entry name" value="CTDL_fold"/>
</dbReference>
<name>A0A2G8LAL5_STIJA</name>